<accession>A0A814GR82</accession>
<comment type="caution">
    <text evidence="2">The sequence shown here is derived from an EMBL/GenBank/DDBJ whole genome shotgun (WGS) entry which is preliminary data.</text>
</comment>
<keyword evidence="1" id="KW-0732">Signal</keyword>
<keyword evidence="3" id="KW-1185">Reference proteome</keyword>
<evidence type="ECO:0000313" key="3">
    <source>
        <dbReference type="Proteomes" id="UP000663828"/>
    </source>
</evidence>
<evidence type="ECO:0000313" key="2">
    <source>
        <dbReference type="EMBL" id="CAF0999956.1"/>
    </source>
</evidence>
<dbReference type="EMBL" id="CAJNOR010000756">
    <property type="protein sequence ID" value="CAF0999956.1"/>
    <property type="molecule type" value="Genomic_DNA"/>
</dbReference>
<organism evidence="2 3">
    <name type="scientific">Adineta ricciae</name>
    <name type="common">Rotifer</name>
    <dbReference type="NCBI Taxonomy" id="249248"/>
    <lineage>
        <taxon>Eukaryota</taxon>
        <taxon>Metazoa</taxon>
        <taxon>Spiralia</taxon>
        <taxon>Gnathifera</taxon>
        <taxon>Rotifera</taxon>
        <taxon>Eurotatoria</taxon>
        <taxon>Bdelloidea</taxon>
        <taxon>Adinetida</taxon>
        <taxon>Adinetidae</taxon>
        <taxon>Adineta</taxon>
    </lineage>
</organism>
<sequence>MLRLAHLLLLVSVTAAVILPELNVIKQTTFKYSYSCQPPPLEYHDCALFLTDNTPQPNEPVLLYNGACGAKDYFGVNFGGSDFGVLSDLGNVPLEEVTASKAFNFNNTVGEDNEFFDTVPVVSEHTYAALIARDDTRALFVFRVEKYQHNGPLTLSYAVKQYGVIESVQEAPGFSWDAPNH</sequence>
<name>A0A814GR82_ADIRI</name>
<feature type="signal peptide" evidence="1">
    <location>
        <begin position="1"/>
        <end position="16"/>
    </location>
</feature>
<reference evidence="2" key="1">
    <citation type="submission" date="2021-02" db="EMBL/GenBank/DDBJ databases">
        <authorList>
            <person name="Nowell W R."/>
        </authorList>
    </citation>
    <scope>NUCLEOTIDE SEQUENCE</scope>
</reference>
<dbReference type="Proteomes" id="UP000663828">
    <property type="component" value="Unassembled WGS sequence"/>
</dbReference>
<feature type="chain" id="PRO_5032614223" evidence="1">
    <location>
        <begin position="17"/>
        <end position="181"/>
    </location>
</feature>
<protein>
    <submittedName>
        <fullName evidence="2">Uncharacterized protein</fullName>
    </submittedName>
</protein>
<dbReference type="AlphaFoldDB" id="A0A814GR82"/>
<gene>
    <name evidence="2" type="ORF">XAT740_LOCUS13152</name>
</gene>
<evidence type="ECO:0000256" key="1">
    <source>
        <dbReference type="SAM" id="SignalP"/>
    </source>
</evidence>
<proteinExistence type="predicted"/>